<accession>A0A7G9TAU6</accession>
<organism evidence="1 2">
    <name type="scientific">Pseudoxanthomonas mexicana</name>
    <dbReference type="NCBI Taxonomy" id="128785"/>
    <lineage>
        <taxon>Bacteria</taxon>
        <taxon>Pseudomonadati</taxon>
        <taxon>Pseudomonadota</taxon>
        <taxon>Gammaproteobacteria</taxon>
        <taxon>Lysobacterales</taxon>
        <taxon>Lysobacteraceae</taxon>
        <taxon>Pseudoxanthomonas</taxon>
    </lineage>
</organism>
<dbReference type="GeneID" id="81472298"/>
<evidence type="ECO:0000313" key="1">
    <source>
        <dbReference type="EMBL" id="QNN77221.1"/>
    </source>
</evidence>
<dbReference type="Proteomes" id="UP000515838">
    <property type="component" value="Chromosome"/>
</dbReference>
<evidence type="ECO:0000313" key="2">
    <source>
        <dbReference type="Proteomes" id="UP000515838"/>
    </source>
</evidence>
<proteinExistence type="predicted"/>
<gene>
    <name evidence="1" type="ORF">IAE60_15025</name>
</gene>
<dbReference type="AlphaFoldDB" id="A0A7G9TAU6"/>
<name>A0A7G9TAU6_PSEMX</name>
<reference evidence="1 2" key="1">
    <citation type="submission" date="2020-08" db="EMBL/GenBank/DDBJ databases">
        <title>Streptomycin Non-resistant strain, P. mexicana.</title>
        <authorList>
            <person name="Ganesh-Kumar S."/>
            <person name="Zhe T."/>
            <person name="Yu Z."/>
            <person name="Min Y."/>
        </authorList>
    </citation>
    <scope>NUCLEOTIDE SEQUENCE [LARGE SCALE GENOMIC DNA]</scope>
    <source>
        <strain evidence="1 2">GTZY2</strain>
    </source>
</reference>
<dbReference type="RefSeq" id="WP_187572869.1">
    <property type="nucleotide sequence ID" value="NZ_CP060731.1"/>
</dbReference>
<dbReference type="EMBL" id="CP060731">
    <property type="protein sequence ID" value="QNN77221.1"/>
    <property type="molecule type" value="Genomic_DNA"/>
</dbReference>
<sequence length="187" mass="20744">MRSILTTTLARDFQTQPPPLVDPIGRPPTRIQNLEQLVASCVRDAFGDASTAAQLLQDRIHGNRKALKELTAPLLAHACLQAVSARIRANRPPEDDWSKDEHEEPDTSERLFALAKSNLDFRLPSGIILRDAFVHDVRDGAIALRKRAARAAKYAAWLESIAARMPKHRTVGDILDEPTLATLLEES</sequence>
<protein>
    <submittedName>
        <fullName evidence="1">Uncharacterized protein</fullName>
    </submittedName>
</protein>